<keyword evidence="2" id="KW-0503">Monooxygenase</keyword>
<organism evidence="4 5">
    <name type="scientific">Acuticoccus mangrovi</name>
    <dbReference type="NCBI Taxonomy" id="2796142"/>
    <lineage>
        <taxon>Bacteria</taxon>
        <taxon>Pseudomonadati</taxon>
        <taxon>Pseudomonadota</taxon>
        <taxon>Alphaproteobacteria</taxon>
        <taxon>Hyphomicrobiales</taxon>
        <taxon>Amorphaceae</taxon>
        <taxon>Acuticoccus</taxon>
    </lineage>
</organism>
<reference evidence="4" key="1">
    <citation type="submission" date="2020-12" db="EMBL/GenBank/DDBJ databases">
        <title>Bacterial taxonomy.</title>
        <authorList>
            <person name="Pan X."/>
        </authorList>
    </citation>
    <scope>NUCLEOTIDE SEQUENCE</scope>
    <source>
        <strain evidence="4">B2012</strain>
    </source>
</reference>
<dbReference type="InterPro" id="IPR036188">
    <property type="entry name" value="FAD/NAD-bd_sf"/>
</dbReference>
<dbReference type="Gene3D" id="3.50.50.60">
    <property type="entry name" value="FAD/NAD(P)-binding domain"/>
    <property type="match status" value="1"/>
</dbReference>
<dbReference type="EMBL" id="JAEKJA010000006">
    <property type="protein sequence ID" value="MBJ3775840.1"/>
    <property type="molecule type" value="Genomic_DNA"/>
</dbReference>
<dbReference type="Pfam" id="PF01494">
    <property type="entry name" value="FAD_binding_3"/>
    <property type="match status" value="2"/>
</dbReference>
<gene>
    <name evidence="4" type="ORF">JCR33_09095</name>
</gene>
<dbReference type="PANTHER" id="PTHR13789">
    <property type="entry name" value="MONOOXYGENASE"/>
    <property type="match status" value="1"/>
</dbReference>
<dbReference type="PANTHER" id="PTHR13789:SF268">
    <property type="entry name" value="5-METHYLPHENAZINE-1-CARBOXYLATE 1-MONOOXYGENASE"/>
    <property type="match status" value="1"/>
</dbReference>
<evidence type="ECO:0000313" key="5">
    <source>
        <dbReference type="Proteomes" id="UP000609531"/>
    </source>
</evidence>
<dbReference type="SUPFAM" id="SSF51905">
    <property type="entry name" value="FAD/NAD(P)-binding domain"/>
    <property type="match status" value="1"/>
</dbReference>
<dbReference type="GO" id="GO:0004497">
    <property type="term" value="F:monooxygenase activity"/>
    <property type="evidence" value="ECO:0007669"/>
    <property type="project" value="UniProtKB-KW"/>
</dbReference>
<dbReference type="NCBIfam" id="NF005720">
    <property type="entry name" value="PRK07538.1"/>
    <property type="match status" value="1"/>
</dbReference>
<evidence type="ECO:0000256" key="1">
    <source>
        <dbReference type="ARBA" id="ARBA00023002"/>
    </source>
</evidence>
<dbReference type="AlphaFoldDB" id="A0A934MGE1"/>
<keyword evidence="1" id="KW-0560">Oxidoreductase</keyword>
<proteinExistence type="predicted"/>
<comment type="caution">
    <text evidence="4">The sequence shown here is derived from an EMBL/GenBank/DDBJ whole genome shotgun (WGS) entry which is preliminary data.</text>
</comment>
<dbReference type="PRINTS" id="PR00420">
    <property type="entry name" value="RNGMNOXGNASE"/>
</dbReference>
<dbReference type="InterPro" id="IPR002938">
    <property type="entry name" value="FAD-bd"/>
</dbReference>
<evidence type="ECO:0000259" key="3">
    <source>
        <dbReference type="Pfam" id="PF01494"/>
    </source>
</evidence>
<keyword evidence="5" id="KW-1185">Reference proteome</keyword>
<sequence>MGGPKVIVAGAGIGGLATALYLHRAGIEVEVFEQAGGIRELGVGINVLPHSTAELADLGLLEALDAVAIRTGTLVYQNRFGQTVWSEPRGVAAGYDVPQFSIHRGRLQGVLYRAAVERLGAEKIHTGHRLVAFEEDGTGITARFATPEGMAVTARGDILVGADGIHSAVRRIFFPEEGPPAWNGMMMWRGAAITEPFGDGRTMVIAGGMDAKAVIYPIADEADGKQLMNWALCVREGDGSVPPPRREDWNRVGRWEDIAAGVDLFTLDVLDFKDLILKSGDFYEYPMCDRDPLPRWSHGRATLLGDAAHPMYPVGSNGSAQAILDAKALAGLLSEGGDPVALLARYDEERRPKTAEIVRLNRKGGPERVIDVVTERAPNGFDNLDDVASPEELEAIVKGYAGKAGFTTEVVNRPAAAG</sequence>
<protein>
    <submittedName>
        <fullName evidence="4">Flavin-dependent oxidoreductase</fullName>
    </submittedName>
</protein>
<accession>A0A934MGE1</accession>
<evidence type="ECO:0000256" key="2">
    <source>
        <dbReference type="ARBA" id="ARBA00023033"/>
    </source>
</evidence>
<feature type="domain" description="FAD-binding" evidence="3">
    <location>
        <begin position="295"/>
        <end position="359"/>
    </location>
</feature>
<dbReference type="Proteomes" id="UP000609531">
    <property type="component" value="Unassembled WGS sequence"/>
</dbReference>
<dbReference type="SUPFAM" id="SSF54373">
    <property type="entry name" value="FAD-linked reductases, C-terminal domain"/>
    <property type="match status" value="1"/>
</dbReference>
<feature type="domain" description="FAD-binding" evidence="3">
    <location>
        <begin position="5"/>
        <end position="171"/>
    </location>
</feature>
<evidence type="ECO:0000313" key="4">
    <source>
        <dbReference type="EMBL" id="MBJ3775840.1"/>
    </source>
</evidence>
<dbReference type="GO" id="GO:0071949">
    <property type="term" value="F:FAD binding"/>
    <property type="evidence" value="ECO:0007669"/>
    <property type="project" value="InterPro"/>
</dbReference>
<dbReference type="RefSeq" id="WP_198881735.1">
    <property type="nucleotide sequence ID" value="NZ_JAEKJA010000006.1"/>
</dbReference>
<name>A0A934MGE1_9HYPH</name>
<dbReference type="Gene3D" id="3.30.9.30">
    <property type="match status" value="1"/>
</dbReference>
<dbReference type="InterPro" id="IPR050493">
    <property type="entry name" value="FAD-dep_Monooxygenase_BioMet"/>
</dbReference>